<keyword evidence="4 7" id="KW-0547">Nucleotide-binding</keyword>
<evidence type="ECO:0000256" key="3">
    <source>
        <dbReference type="ARBA" id="ARBA00022679"/>
    </source>
</evidence>
<evidence type="ECO:0000256" key="6">
    <source>
        <dbReference type="ARBA" id="ARBA00022840"/>
    </source>
</evidence>
<dbReference type="EC" id="2.7.11.1" evidence="1"/>
<dbReference type="PROSITE" id="PS00107">
    <property type="entry name" value="PROTEIN_KINASE_ATP"/>
    <property type="match status" value="1"/>
</dbReference>
<evidence type="ECO:0000256" key="8">
    <source>
        <dbReference type="SAM" id="MobiDB-lite"/>
    </source>
</evidence>
<evidence type="ECO:0000259" key="10">
    <source>
        <dbReference type="PROSITE" id="PS50011"/>
    </source>
</evidence>
<dbReference type="SUPFAM" id="SSF56112">
    <property type="entry name" value="Protein kinase-like (PK-like)"/>
    <property type="match status" value="1"/>
</dbReference>
<dbReference type="SMART" id="SM00220">
    <property type="entry name" value="S_TKc"/>
    <property type="match status" value="1"/>
</dbReference>
<dbReference type="PANTHER" id="PTHR43289:SF6">
    <property type="entry name" value="SERINE_THREONINE-PROTEIN KINASE NEKL-3"/>
    <property type="match status" value="1"/>
</dbReference>
<evidence type="ECO:0000256" key="5">
    <source>
        <dbReference type="ARBA" id="ARBA00022777"/>
    </source>
</evidence>
<dbReference type="InterPro" id="IPR011009">
    <property type="entry name" value="Kinase-like_dom_sf"/>
</dbReference>
<feature type="region of interest" description="Disordered" evidence="8">
    <location>
        <begin position="258"/>
        <end position="323"/>
    </location>
</feature>
<dbReference type="Gene3D" id="1.10.510.10">
    <property type="entry name" value="Transferase(Phosphotransferase) domain 1"/>
    <property type="match status" value="1"/>
</dbReference>
<keyword evidence="9" id="KW-0472">Membrane</keyword>
<feature type="domain" description="Protein kinase" evidence="10">
    <location>
        <begin position="17"/>
        <end position="303"/>
    </location>
</feature>
<feature type="binding site" evidence="7">
    <location>
        <position position="46"/>
    </location>
    <ligand>
        <name>ATP</name>
        <dbReference type="ChEBI" id="CHEBI:30616"/>
    </ligand>
</feature>
<dbReference type="Proteomes" id="UP001501581">
    <property type="component" value="Unassembled WGS sequence"/>
</dbReference>
<dbReference type="CDD" id="cd14014">
    <property type="entry name" value="STKc_PknB_like"/>
    <property type="match status" value="1"/>
</dbReference>
<evidence type="ECO:0000313" key="11">
    <source>
        <dbReference type="EMBL" id="GAA1098111.1"/>
    </source>
</evidence>
<evidence type="ECO:0000256" key="9">
    <source>
        <dbReference type="SAM" id="Phobius"/>
    </source>
</evidence>
<keyword evidence="5" id="KW-0418">Kinase</keyword>
<keyword evidence="2" id="KW-0723">Serine/threonine-protein kinase</keyword>
<name>A0ABN1TQG1_9ACTN</name>
<keyword evidence="6 7" id="KW-0067">ATP-binding</keyword>
<dbReference type="EMBL" id="BAAALG010000005">
    <property type="protein sequence ID" value="GAA1098111.1"/>
    <property type="molecule type" value="Genomic_DNA"/>
</dbReference>
<evidence type="ECO:0000256" key="4">
    <source>
        <dbReference type="ARBA" id="ARBA00022741"/>
    </source>
</evidence>
<dbReference type="InterPro" id="IPR000719">
    <property type="entry name" value="Prot_kinase_dom"/>
</dbReference>
<protein>
    <recommendedName>
        <fullName evidence="1">non-specific serine/threonine protein kinase</fullName>
        <ecNumber evidence="1">2.7.11.1</ecNumber>
    </recommendedName>
</protein>
<keyword evidence="12" id="KW-1185">Reference proteome</keyword>
<dbReference type="Gene3D" id="3.30.200.20">
    <property type="entry name" value="Phosphorylase Kinase, domain 1"/>
    <property type="match status" value="1"/>
</dbReference>
<evidence type="ECO:0000256" key="7">
    <source>
        <dbReference type="PROSITE-ProRule" id="PRU10141"/>
    </source>
</evidence>
<feature type="transmembrane region" description="Helical" evidence="9">
    <location>
        <begin position="329"/>
        <end position="351"/>
    </location>
</feature>
<sequence>MILAMTFSPDHPVAGRYALIDQIGAGGMGSVWRAWDLRGQRFVAAKVLGQHDSAMLLRFVREQSVRINHPHVVAPSGWAAEDNIVVFAMDLVRGGSVHTLLGDHGPLPDPYVRVLLDQTLQALTAVHDAGVVHRDVKPANLLLEPTGTGRPHVRLGDFGVAALIDDVRLTMHPGAIGTGGYMAPEQQIGAPPTPQQDLYALGVVGVQMLTGLSPRHQQGVPDGPLAEWLRWLTNEDPGRRPRSSHEALAALRSLGVPPGAPWQFEPEPPEVFDQLGQAQPPAPPSHPSSAGPTPTPPTGYAYAGPSSGGVPSGPHSATPAASGSANGTLIAALLCFLVAIGCAVGAITLLFV</sequence>
<proteinExistence type="predicted"/>
<evidence type="ECO:0000313" key="12">
    <source>
        <dbReference type="Proteomes" id="UP001501581"/>
    </source>
</evidence>
<feature type="compositionally biased region" description="Low complexity" evidence="8">
    <location>
        <begin position="287"/>
        <end position="305"/>
    </location>
</feature>
<keyword evidence="3" id="KW-0808">Transferase</keyword>
<dbReference type="PANTHER" id="PTHR43289">
    <property type="entry name" value="MITOGEN-ACTIVATED PROTEIN KINASE KINASE KINASE 20-RELATED"/>
    <property type="match status" value="1"/>
</dbReference>
<evidence type="ECO:0000256" key="1">
    <source>
        <dbReference type="ARBA" id="ARBA00012513"/>
    </source>
</evidence>
<dbReference type="InterPro" id="IPR008271">
    <property type="entry name" value="Ser/Thr_kinase_AS"/>
</dbReference>
<gene>
    <name evidence="11" type="ORF">GCM10009668_14390</name>
</gene>
<dbReference type="PROSITE" id="PS50011">
    <property type="entry name" value="PROTEIN_KINASE_DOM"/>
    <property type="match status" value="1"/>
</dbReference>
<dbReference type="PROSITE" id="PS00108">
    <property type="entry name" value="PROTEIN_KINASE_ST"/>
    <property type="match status" value="1"/>
</dbReference>
<dbReference type="InterPro" id="IPR017441">
    <property type="entry name" value="Protein_kinase_ATP_BS"/>
</dbReference>
<evidence type="ECO:0000256" key="2">
    <source>
        <dbReference type="ARBA" id="ARBA00022527"/>
    </source>
</evidence>
<keyword evidence="9" id="KW-1133">Transmembrane helix</keyword>
<reference evidence="11 12" key="1">
    <citation type="journal article" date="2019" name="Int. J. Syst. Evol. Microbiol.">
        <title>The Global Catalogue of Microorganisms (GCM) 10K type strain sequencing project: providing services to taxonomists for standard genome sequencing and annotation.</title>
        <authorList>
            <consortium name="The Broad Institute Genomics Platform"/>
            <consortium name="The Broad Institute Genome Sequencing Center for Infectious Disease"/>
            <person name="Wu L."/>
            <person name="Ma J."/>
        </authorList>
    </citation>
    <scope>NUCLEOTIDE SEQUENCE [LARGE SCALE GENOMIC DNA]</scope>
    <source>
        <strain evidence="11 12">JCM 13008</strain>
    </source>
</reference>
<keyword evidence="9" id="KW-0812">Transmembrane</keyword>
<organism evidence="11 12">
    <name type="scientific">Nocardioides dubius</name>
    <dbReference type="NCBI Taxonomy" id="317019"/>
    <lineage>
        <taxon>Bacteria</taxon>
        <taxon>Bacillati</taxon>
        <taxon>Actinomycetota</taxon>
        <taxon>Actinomycetes</taxon>
        <taxon>Propionibacteriales</taxon>
        <taxon>Nocardioidaceae</taxon>
        <taxon>Nocardioides</taxon>
    </lineage>
</organism>
<accession>A0ABN1TQG1</accession>
<dbReference type="Pfam" id="PF00069">
    <property type="entry name" value="Pkinase"/>
    <property type="match status" value="1"/>
</dbReference>
<comment type="caution">
    <text evidence="11">The sequence shown here is derived from an EMBL/GenBank/DDBJ whole genome shotgun (WGS) entry which is preliminary data.</text>
</comment>